<dbReference type="PANTHER" id="PTHR30460:SF0">
    <property type="entry name" value="MODERATE CONDUCTANCE MECHANOSENSITIVE CHANNEL YBIO"/>
    <property type="match status" value="1"/>
</dbReference>
<evidence type="ECO:0000256" key="1">
    <source>
        <dbReference type="ARBA" id="ARBA00004651"/>
    </source>
</evidence>
<dbReference type="Gene3D" id="3.30.70.100">
    <property type="match status" value="1"/>
</dbReference>
<gene>
    <name evidence="10" type="ORF">O0S08_24425</name>
</gene>
<dbReference type="InterPro" id="IPR011014">
    <property type="entry name" value="MscS_channel_TM-2"/>
</dbReference>
<dbReference type="PANTHER" id="PTHR30460">
    <property type="entry name" value="MODERATE CONDUCTANCE MECHANOSENSITIVE CHANNEL YBIO"/>
    <property type="match status" value="1"/>
</dbReference>
<feature type="transmembrane region" description="Helical" evidence="7">
    <location>
        <begin position="277"/>
        <end position="302"/>
    </location>
</feature>
<evidence type="ECO:0000256" key="2">
    <source>
        <dbReference type="ARBA" id="ARBA00008017"/>
    </source>
</evidence>
<feature type="transmembrane region" description="Helical" evidence="7">
    <location>
        <begin position="247"/>
        <end position="265"/>
    </location>
</feature>
<protein>
    <submittedName>
        <fullName evidence="10">Mechanosensitive ion channel family protein</fullName>
    </submittedName>
</protein>
<feature type="transmembrane region" description="Helical" evidence="7">
    <location>
        <begin position="198"/>
        <end position="226"/>
    </location>
</feature>
<feature type="transmembrane region" description="Helical" evidence="7">
    <location>
        <begin position="167"/>
        <end position="186"/>
    </location>
</feature>
<sequence>MSNTVGPMSAAMLLNNALIFGAALLLVIVVSLIASRQSGRLLRLALRLVRAPDHEALAASLANRVSRAIVVFTTVVAIALICAGVSLTMYEIDCAPRLWAWTEASLLRDPMAAVWLVLSVLGVLVAAYVLYRFIKVVVHYLVAGLRRNPAFSQHDAQLATLLERLLVTLRWGIALAAVSLCVALAPPPELVVQALGTVTIVALGVLIARTMIVIAHLAVDVVFHFARGRESHRTLRYVGRLEHLAGITKRTLDYFFFVGAATWIFDQINPGGRLSEFGLIGIRIIALVYAGRVLIEVFELFVRELLLADPEKRSEAENQQRLTLVPVASSILRYAIYFCMTVMAMQELGVDTSPILAGAGLLGLAVGLGAQAFVGDVVSGFFILFEGLFLVGDRVRVGDVVGNVEEIGVRVLKIRDEAGVLHCIPNGEVRSIANHARLYVNALVEFRLPYALDVPGVLAGLKAHLLEYRPRCPDILDDPEFVVQDLQDTGVLIRCVVRVKPGRDDATCELLRAELLTALLAAGVAPQACHVVALQGGTPR</sequence>
<dbReference type="SUPFAM" id="SSF50182">
    <property type="entry name" value="Sm-like ribonucleoproteins"/>
    <property type="match status" value="1"/>
</dbReference>
<dbReference type="InterPro" id="IPR006685">
    <property type="entry name" value="MscS_channel_2nd"/>
</dbReference>
<comment type="similarity">
    <text evidence="2">Belongs to the MscS (TC 1.A.23) family.</text>
</comment>
<keyword evidence="11" id="KW-1185">Reference proteome</keyword>
<dbReference type="Proteomes" id="UP001164459">
    <property type="component" value="Chromosome"/>
</dbReference>
<keyword evidence="6 7" id="KW-0472">Membrane</keyword>
<feature type="domain" description="Mechanosensitive ion channel MscS" evidence="8">
    <location>
        <begin position="374"/>
        <end position="436"/>
    </location>
</feature>
<evidence type="ECO:0000313" key="11">
    <source>
        <dbReference type="Proteomes" id="UP001164459"/>
    </source>
</evidence>
<keyword evidence="4 7" id="KW-0812">Transmembrane</keyword>
<evidence type="ECO:0000256" key="7">
    <source>
        <dbReference type="SAM" id="Phobius"/>
    </source>
</evidence>
<keyword evidence="5 7" id="KW-1133">Transmembrane helix</keyword>
<comment type="subcellular location">
    <subcellularLocation>
        <location evidence="1">Cell membrane</location>
        <topology evidence="1">Multi-pass membrane protein</topology>
    </subcellularLocation>
</comment>
<keyword evidence="3" id="KW-1003">Cell membrane</keyword>
<dbReference type="EMBL" id="CP114040">
    <property type="protein sequence ID" value="WAS99286.1"/>
    <property type="molecule type" value="Genomic_DNA"/>
</dbReference>
<feature type="transmembrane region" description="Helical" evidence="7">
    <location>
        <begin position="12"/>
        <end position="34"/>
    </location>
</feature>
<evidence type="ECO:0000259" key="9">
    <source>
        <dbReference type="Pfam" id="PF21088"/>
    </source>
</evidence>
<dbReference type="InterPro" id="IPR010920">
    <property type="entry name" value="LSM_dom_sf"/>
</dbReference>
<proteinExistence type="inferred from homology"/>
<reference evidence="10" key="1">
    <citation type="submission" date="2022-11" db="EMBL/GenBank/DDBJ databases">
        <title>Minimal conservation of predation-associated metabolite biosynthetic gene clusters underscores biosynthetic potential of Myxococcota including descriptions for ten novel species: Archangium lansinium sp. nov., Myxococcus landrumus sp. nov., Nannocystis bai.</title>
        <authorList>
            <person name="Ahearne A."/>
            <person name="Stevens C."/>
            <person name="Dowd S."/>
        </authorList>
    </citation>
    <scope>NUCLEOTIDE SEQUENCE</scope>
    <source>
        <strain evidence="10">Fl3</strain>
    </source>
</reference>
<dbReference type="Pfam" id="PF00924">
    <property type="entry name" value="MS_channel_2nd"/>
    <property type="match status" value="1"/>
</dbReference>
<name>A0ABY7HJ83_9BACT</name>
<dbReference type="InterPro" id="IPR023408">
    <property type="entry name" value="MscS_beta-dom_sf"/>
</dbReference>
<dbReference type="InterPro" id="IPR049142">
    <property type="entry name" value="MS_channel_1st"/>
</dbReference>
<dbReference type="Gene3D" id="2.30.30.60">
    <property type="match status" value="1"/>
</dbReference>
<dbReference type="InterPro" id="IPR045276">
    <property type="entry name" value="YbiO_bact"/>
</dbReference>
<feature type="transmembrane region" description="Helical" evidence="7">
    <location>
        <begin position="322"/>
        <end position="343"/>
    </location>
</feature>
<evidence type="ECO:0000313" key="10">
    <source>
        <dbReference type="EMBL" id="WAS99286.1"/>
    </source>
</evidence>
<accession>A0ABY7HJ83</accession>
<dbReference type="SUPFAM" id="SSF82861">
    <property type="entry name" value="Mechanosensitive channel protein MscS (YggB), transmembrane region"/>
    <property type="match status" value="1"/>
</dbReference>
<feature type="domain" description="Mechanosensitive ion channel transmembrane helices 2/3" evidence="9">
    <location>
        <begin position="331"/>
        <end position="371"/>
    </location>
</feature>
<evidence type="ECO:0000256" key="3">
    <source>
        <dbReference type="ARBA" id="ARBA00022475"/>
    </source>
</evidence>
<evidence type="ECO:0000256" key="6">
    <source>
        <dbReference type="ARBA" id="ARBA00023136"/>
    </source>
</evidence>
<evidence type="ECO:0000259" key="8">
    <source>
        <dbReference type="Pfam" id="PF00924"/>
    </source>
</evidence>
<dbReference type="RefSeq" id="WP_269041647.1">
    <property type="nucleotide sequence ID" value="NZ_CP114040.1"/>
</dbReference>
<organism evidence="10 11">
    <name type="scientific">Nannocystis punicea</name>
    <dbReference type="NCBI Taxonomy" id="2995304"/>
    <lineage>
        <taxon>Bacteria</taxon>
        <taxon>Pseudomonadati</taxon>
        <taxon>Myxococcota</taxon>
        <taxon>Polyangia</taxon>
        <taxon>Nannocystales</taxon>
        <taxon>Nannocystaceae</taxon>
        <taxon>Nannocystis</taxon>
    </lineage>
</organism>
<feature type="transmembrane region" description="Helical" evidence="7">
    <location>
        <begin position="355"/>
        <end position="385"/>
    </location>
</feature>
<dbReference type="Pfam" id="PF21088">
    <property type="entry name" value="MS_channel_1st"/>
    <property type="match status" value="1"/>
</dbReference>
<dbReference type="Gene3D" id="1.10.287.1260">
    <property type="match status" value="1"/>
</dbReference>
<evidence type="ECO:0000256" key="5">
    <source>
        <dbReference type="ARBA" id="ARBA00022989"/>
    </source>
</evidence>
<feature type="transmembrane region" description="Helical" evidence="7">
    <location>
        <begin position="112"/>
        <end position="131"/>
    </location>
</feature>
<evidence type="ECO:0000256" key="4">
    <source>
        <dbReference type="ARBA" id="ARBA00022692"/>
    </source>
</evidence>
<feature type="transmembrane region" description="Helical" evidence="7">
    <location>
        <begin position="69"/>
        <end position="92"/>
    </location>
</feature>